<dbReference type="GeneID" id="17259244"/>
<dbReference type="AlphaFoldDB" id="A0A0D3IPG0"/>
<accession>A0A0D3IPG0</accession>
<evidence type="ECO:0000313" key="2">
    <source>
        <dbReference type="EnsemblProtists" id="EOD13145"/>
    </source>
</evidence>
<feature type="compositionally biased region" description="Acidic residues" evidence="1">
    <location>
        <begin position="32"/>
        <end position="48"/>
    </location>
</feature>
<organism evidence="2 3">
    <name type="scientific">Emiliania huxleyi (strain CCMP1516)</name>
    <dbReference type="NCBI Taxonomy" id="280463"/>
    <lineage>
        <taxon>Eukaryota</taxon>
        <taxon>Haptista</taxon>
        <taxon>Haptophyta</taxon>
        <taxon>Prymnesiophyceae</taxon>
        <taxon>Isochrysidales</taxon>
        <taxon>Noelaerhabdaceae</taxon>
        <taxon>Emiliania</taxon>
    </lineage>
</organism>
<dbReference type="RefSeq" id="XP_005765574.1">
    <property type="nucleotide sequence ID" value="XM_005765517.1"/>
</dbReference>
<protein>
    <submittedName>
        <fullName evidence="2">Uncharacterized protein</fullName>
    </submittedName>
</protein>
<dbReference type="Proteomes" id="UP000013827">
    <property type="component" value="Unassembled WGS sequence"/>
</dbReference>
<reference evidence="2" key="2">
    <citation type="submission" date="2024-10" db="UniProtKB">
        <authorList>
            <consortium name="EnsemblProtists"/>
        </authorList>
    </citation>
    <scope>IDENTIFICATION</scope>
</reference>
<feature type="region of interest" description="Disordered" evidence="1">
    <location>
        <begin position="15"/>
        <end position="48"/>
    </location>
</feature>
<sequence length="125" mass="12732">MIMHAVIAGFIEPGLPREGRDAEAEAAPAEVEAAEAAEAAAEEEPVPADAEIDTAGGAWTSVWQVLNLVSPRISQCFVAALSATEDSVIEEAGEAGEEGEEGEAAAEEAPAPADVFKLATAPTSE</sequence>
<name>A0A0D3IPG0_EMIH1</name>
<feature type="compositionally biased region" description="Acidic residues" evidence="1">
    <location>
        <begin position="89"/>
        <end position="106"/>
    </location>
</feature>
<dbReference type="EnsemblProtists" id="EOD13145">
    <property type="protein sequence ID" value="EOD13145"/>
    <property type="gene ID" value="EMIHUDRAFT_357082"/>
</dbReference>
<reference evidence="3" key="1">
    <citation type="journal article" date="2013" name="Nature">
        <title>Pan genome of the phytoplankton Emiliania underpins its global distribution.</title>
        <authorList>
            <person name="Read B.A."/>
            <person name="Kegel J."/>
            <person name="Klute M.J."/>
            <person name="Kuo A."/>
            <person name="Lefebvre S.C."/>
            <person name="Maumus F."/>
            <person name="Mayer C."/>
            <person name="Miller J."/>
            <person name="Monier A."/>
            <person name="Salamov A."/>
            <person name="Young J."/>
            <person name="Aguilar M."/>
            <person name="Claverie J.M."/>
            <person name="Frickenhaus S."/>
            <person name="Gonzalez K."/>
            <person name="Herman E.K."/>
            <person name="Lin Y.C."/>
            <person name="Napier J."/>
            <person name="Ogata H."/>
            <person name="Sarno A.F."/>
            <person name="Shmutz J."/>
            <person name="Schroeder D."/>
            <person name="de Vargas C."/>
            <person name="Verret F."/>
            <person name="von Dassow P."/>
            <person name="Valentin K."/>
            <person name="Van de Peer Y."/>
            <person name="Wheeler G."/>
            <person name="Dacks J.B."/>
            <person name="Delwiche C.F."/>
            <person name="Dyhrman S.T."/>
            <person name="Glockner G."/>
            <person name="John U."/>
            <person name="Richards T."/>
            <person name="Worden A.Z."/>
            <person name="Zhang X."/>
            <person name="Grigoriev I.V."/>
            <person name="Allen A.E."/>
            <person name="Bidle K."/>
            <person name="Borodovsky M."/>
            <person name="Bowler C."/>
            <person name="Brownlee C."/>
            <person name="Cock J.M."/>
            <person name="Elias M."/>
            <person name="Gladyshev V.N."/>
            <person name="Groth M."/>
            <person name="Guda C."/>
            <person name="Hadaegh A."/>
            <person name="Iglesias-Rodriguez M.D."/>
            <person name="Jenkins J."/>
            <person name="Jones B.M."/>
            <person name="Lawson T."/>
            <person name="Leese F."/>
            <person name="Lindquist E."/>
            <person name="Lobanov A."/>
            <person name="Lomsadze A."/>
            <person name="Malik S.B."/>
            <person name="Marsh M.E."/>
            <person name="Mackinder L."/>
            <person name="Mock T."/>
            <person name="Mueller-Roeber B."/>
            <person name="Pagarete A."/>
            <person name="Parker M."/>
            <person name="Probert I."/>
            <person name="Quesneville H."/>
            <person name="Raines C."/>
            <person name="Rensing S.A."/>
            <person name="Riano-Pachon D.M."/>
            <person name="Richier S."/>
            <person name="Rokitta S."/>
            <person name="Shiraiwa Y."/>
            <person name="Soanes D.M."/>
            <person name="van der Giezen M."/>
            <person name="Wahlund T.M."/>
            <person name="Williams B."/>
            <person name="Wilson W."/>
            <person name="Wolfe G."/>
            <person name="Wurch L.L."/>
        </authorList>
    </citation>
    <scope>NUCLEOTIDE SEQUENCE</scope>
</reference>
<dbReference type="KEGG" id="ehx:EMIHUDRAFT_357082"/>
<evidence type="ECO:0000256" key="1">
    <source>
        <dbReference type="SAM" id="MobiDB-lite"/>
    </source>
</evidence>
<dbReference type="HOGENOM" id="CLU_1996890_0_0_1"/>
<feature type="region of interest" description="Disordered" evidence="1">
    <location>
        <begin position="89"/>
        <end position="125"/>
    </location>
</feature>
<dbReference type="PaxDb" id="2903-EOD13145"/>
<proteinExistence type="predicted"/>
<keyword evidence="3" id="KW-1185">Reference proteome</keyword>
<evidence type="ECO:0000313" key="3">
    <source>
        <dbReference type="Proteomes" id="UP000013827"/>
    </source>
</evidence>